<evidence type="ECO:0000313" key="3">
    <source>
        <dbReference type="EMBL" id="KAF2481554.1"/>
    </source>
</evidence>
<feature type="transmembrane region" description="Helical" evidence="2">
    <location>
        <begin position="43"/>
        <end position="65"/>
    </location>
</feature>
<evidence type="ECO:0000313" key="4">
    <source>
        <dbReference type="Proteomes" id="UP000799767"/>
    </source>
</evidence>
<proteinExistence type="predicted"/>
<dbReference type="Pfam" id="PF05024">
    <property type="entry name" value="Gpi1"/>
    <property type="match status" value="1"/>
</dbReference>
<dbReference type="PANTHER" id="PTHR21329:SF3">
    <property type="entry name" value="PHOSPHATIDYLINOSITOL N-ACETYLGLUCOSAMINYLTRANSFERASE SUBUNIT Q"/>
    <property type="match status" value="1"/>
</dbReference>
<feature type="region of interest" description="Disordered" evidence="1">
    <location>
        <begin position="735"/>
        <end position="762"/>
    </location>
</feature>
<feature type="transmembrane region" description="Helical" evidence="2">
    <location>
        <begin position="560"/>
        <end position="584"/>
    </location>
</feature>
<dbReference type="AlphaFoldDB" id="A0A6A6PPK2"/>
<feature type="transmembrane region" description="Helical" evidence="2">
    <location>
        <begin position="484"/>
        <end position="503"/>
    </location>
</feature>
<dbReference type="GO" id="GO:0016757">
    <property type="term" value="F:glycosyltransferase activity"/>
    <property type="evidence" value="ECO:0007669"/>
    <property type="project" value="UniProtKB-KW"/>
</dbReference>
<sequence>MHPVSILTFGIFFAGYITARWDLVTRLYELAIFAWDRGVITRAAKGFGILSIFFILLLLPLRWVAKKEGDLHPRPPESGISAREQLRRRGDDIPGVLVGWRNSELDVLIVGVLQGVEVHNVEHALRVRSLFRGCAHPLENILERCGGHPIQALGTLNLPNAGKPFDPKALSMHILPRTQAPRIDYPEDINVTIQIITFDRPNPKRMQYLSLTQIPLALGDKRGVFGSVPPFDRIDREEELETARKEQLVEKLKRHTVIHHPRTQKELALGTIISQINCSAEMDCLMQSNISLVGIRQKRSVSVSERFVESATNFWEIVLLGLKQAFTHHVLPTATQLFITYIMIHRYMAEGMLRVVEWRPIPGFAALKDVSATGQQVDIRLQQFCYWPSITNSHPEYIRFFNSLWLVANDVIIGIALGSYIHMNNIINTYSIEGLRRMIEWLMGSPAGLKLNTDLADFLGQLFRWVITAWDGCMQHLRPALPHIIRFIGVSSFAGASMPIAMFSDLLSLLTIHIYSFYIASARIYNWQLTIIISLFHLFRGKKRNVLRNRIDRCDYDLDQLLLGTILFTLLFFLLPTVAVFYATFAGARIAIIALKAALDTWLACLNHFPLFALMLRLKDSRRLPGGIRFELQDTPSALLFASQKQPVTSYIKLKSIPLPLTQTFTQYSHLGHRLRKHYLSPRVFLYLISGQFVPPIHRKNLYSLQYSMLPAHRVSMEELWRLLTVDDGGDRKGFTGEVGGHVNGGLSPNVGSGKKLNGRSR</sequence>
<organism evidence="3 4">
    <name type="scientific">Neohortaea acidophila</name>
    <dbReference type="NCBI Taxonomy" id="245834"/>
    <lineage>
        <taxon>Eukaryota</taxon>
        <taxon>Fungi</taxon>
        <taxon>Dikarya</taxon>
        <taxon>Ascomycota</taxon>
        <taxon>Pezizomycotina</taxon>
        <taxon>Dothideomycetes</taxon>
        <taxon>Dothideomycetidae</taxon>
        <taxon>Mycosphaerellales</taxon>
        <taxon>Teratosphaeriaceae</taxon>
        <taxon>Neohortaea</taxon>
    </lineage>
</organism>
<name>A0A6A6PPK2_9PEZI</name>
<gene>
    <name evidence="3" type="ORF">BDY17DRAFT_318097</name>
</gene>
<keyword evidence="2" id="KW-0472">Membrane</keyword>
<evidence type="ECO:0000256" key="2">
    <source>
        <dbReference type="SAM" id="Phobius"/>
    </source>
</evidence>
<dbReference type="PANTHER" id="PTHR21329">
    <property type="entry name" value="PHOSPHATIDYLINOSITOL N-ACETYLGLUCOSAMINYLTRANSFERASE SUBUNIT Q-RELATED"/>
    <property type="match status" value="1"/>
</dbReference>
<evidence type="ECO:0000256" key="1">
    <source>
        <dbReference type="SAM" id="MobiDB-lite"/>
    </source>
</evidence>
<dbReference type="OrthoDB" id="70250at2759"/>
<dbReference type="RefSeq" id="XP_033588124.1">
    <property type="nucleotide sequence ID" value="XM_033736162.1"/>
</dbReference>
<feature type="transmembrane region" description="Helical" evidence="2">
    <location>
        <begin position="515"/>
        <end position="539"/>
    </location>
</feature>
<dbReference type="Proteomes" id="UP000799767">
    <property type="component" value="Unassembled WGS sequence"/>
</dbReference>
<accession>A0A6A6PPK2</accession>
<dbReference type="InterPro" id="IPR007720">
    <property type="entry name" value="PigQ/GPI1"/>
</dbReference>
<dbReference type="GO" id="GO:0016020">
    <property type="term" value="C:membrane"/>
    <property type="evidence" value="ECO:0007669"/>
    <property type="project" value="InterPro"/>
</dbReference>
<keyword evidence="3" id="KW-0328">Glycosyltransferase</keyword>
<keyword evidence="3" id="KW-0808">Transferase</keyword>
<keyword evidence="2" id="KW-1133">Transmembrane helix</keyword>
<keyword evidence="4" id="KW-1185">Reference proteome</keyword>
<protein>
    <submittedName>
        <fullName evidence="3">Putative N-acetylglucosaminyltransferase subunit</fullName>
    </submittedName>
</protein>
<dbReference type="GO" id="GO:0006506">
    <property type="term" value="P:GPI anchor biosynthetic process"/>
    <property type="evidence" value="ECO:0007669"/>
    <property type="project" value="InterPro"/>
</dbReference>
<dbReference type="EMBL" id="MU001638">
    <property type="protein sequence ID" value="KAF2481554.1"/>
    <property type="molecule type" value="Genomic_DNA"/>
</dbReference>
<dbReference type="GeneID" id="54477164"/>
<dbReference type="GO" id="GO:0005783">
    <property type="term" value="C:endoplasmic reticulum"/>
    <property type="evidence" value="ECO:0007669"/>
    <property type="project" value="TreeGrafter"/>
</dbReference>
<keyword evidence="2" id="KW-0812">Transmembrane</keyword>
<reference evidence="3" key="1">
    <citation type="journal article" date="2020" name="Stud. Mycol.">
        <title>101 Dothideomycetes genomes: a test case for predicting lifestyles and emergence of pathogens.</title>
        <authorList>
            <person name="Haridas S."/>
            <person name="Albert R."/>
            <person name="Binder M."/>
            <person name="Bloem J."/>
            <person name="Labutti K."/>
            <person name="Salamov A."/>
            <person name="Andreopoulos B."/>
            <person name="Baker S."/>
            <person name="Barry K."/>
            <person name="Bills G."/>
            <person name="Bluhm B."/>
            <person name="Cannon C."/>
            <person name="Castanera R."/>
            <person name="Culley D."/>
            <person name="Daum C."/>
            <person name="Ezra D."/>
            <person name="Gonzalez J."/>
            <person name="Henrissat B."/>
            <person name="Kuo A."/>
            <person name="Liang C."/>
            <person name="Lipzen A."/>
            <person name="Lutzoni F."/>
            <person name="Magnuson J."/>
            <person name="Mondo S."/>
            <person name="Nolan M."/>
            <person name="Ohm R."/>
            <person name="Pangilinan J."/>
            <person name="Park H.-J."/>
            <person name="Ramirez L."/>
            <person name="Alfaro M."/>
            <person name="Sun H."/>
            <person name="Tritt A."/>
            <person name="Yoshinaga Y."/>
            <person name="Zwiers L.-H."/>
            <person name="Turgeon B."/>
            <person name="Goodwin S."/>
            <person name="Spatafora J."/>
            <person name="Crous P."/>
            <person name="Grigoriev I."/>
        </authorList>
    </citation>
    <scope>NUCLEOTIDE SEQUENCE</scope>
    <source>
        <strain evidence="3">CBS 113389</strain>
    </source>
</reference>